<evidence type="ECO:0008006" key="3">
    <source>
        <dbReference type="Google" id="ProtNLM"/>
    </source>
</evidence>
<evidence type="ECO:0000313" key="1">
    <source>
        <dbReference type="EMBL" id="OLO51470.1"/>
    </source>
</evidence>
<organism evidence="1 2">
    <name type="scientific">Actinomyces oris</name>
    <dbReference type="NCBI Taxonomy" id="544580"/>
    <lineage>
        <taxon>Bacteria</taxon>
        <taxon>Bacillati</taxon>
        <taxon>Actinomycetota</taxon>
        <taxon>Actinomycetes</taxon>
        <taxon>Actinomycetales</taxon>
        <taxon>Actinomycetaceae</taxon>
        <taxon>Actinomyces</taxon>
    </lineage>
</organism>
<accession>A0A1Q8VTN9</accession>
<reference evidence="1 2" key="1">
    <citation type="submission" date="2016-12" db="EMBL/GenBank/DDBJ databases">
        <title>Genomic comparison of strains in the 'Actinomyces naeslundii' group.</title>
        <authorList>
            <person name="Mughal S.R."/>
            <person name="Do T."/>
            <person name="Gilbert S.C."/>
            <person name="Witherden E.A."/>
            <person name="Didelot X."/>
            <person name="Beighton D."/>
        </authorList>
    </citation>
    <scope>NUCLEOTIDE SEQUENCE [LARGE SCALE GENOMIC DNA]</scope>
    <source>
        <strain evidence="1 2">MMRCO6-1</strain>
    </source>
</reference>
<evidence type="ECO:0000313" key="2">
    <source>
        <dbReference type="Proteomes" id="UP000185772"/>
    </source>
</evidence>
<feature type="non-terminal residue" evidence="1">
    <location>
        <position position="117"/>
    </location>
</feature>
<sequence>MSAALIAFAFIISDSFRTQTQTSARVSVGDAAVVVQDGRRANSTEGALDDSLLNRVSALDGVSSVRGAHWDMLWLDLPKQLSAVGAQVAVQDVPALTKFTTLSSGRLPTATGEVAID</sequence>
<proteinExistence type="predicted"/>
<protein>
    <recommendedName>
        <fullName evidence="3">ABC transporter permease</fullName>
    </recommendedName>
</protein>
<dbReference type="EMBL" id="MSKM01000053">
    <property type="protein sequence ID" value="OLO51470.1"/>
    <property type="molecule type" value="Genomic_DNA"/>
</dbReference>
<gene>
    <name evidence="1" type="ORF">BKH27_12480</name>
</gene>
<dbReference type="Proteomes" id="UP000185772">
    <property type="component" value="Unassembled WGS sequence"/>
</dbReference>
<comment type="caution">
    <text evidence="1">The sequence shown here is derived from an EMBL/GenBank/DDBJ whole genome shotgun (WGS) entry which is preliminary data.</text>
</comment>
<name>A0A1Q8VTN9_9ACTO</name>
<dbReference type="AlphaFoldDB" id="A0A1Q8VTN9"/>